<dbReference type="PANTHER" id="PTHR44196:SF3">
    <property type="entry name" value="SHORT CHAIN DEHYDROGENASE FAMILY PROTEIN"/>
    <property type="match status" value="1"/>
</dbReference>
<name>A0A550JHM8_9BACT</name>
<organism evidence="3 4">
    <name type="scientific">Trichloromonas acetexigens</name>
    <dbReference type="NCBI Taxonomy" id="38815"/>
    <lineage>
        <taxon>Bacteria</taxon>
        <taxon>Pseudomonadati</taxon>
        <taxon>Thermodesulfobacteriota</taxon>
        <taxon>Desulfuromonadia</taxon>
        <taxon>Desulfuromonadales</taxon>
        <taxon>Trichloromonadaceae</taxon>
        <taxon>Trichloromonas</taxon>
    </lineage>
</organism>
<dbReference type="PANTHER" id="PTHR44196">
    <property type="entry name" value="DEHYDROGENASE/REDUCTASE SDR FAMILY MEMBER 7B"/>
    <property type="match status" value="1"/>
</dbReference>
<dbReference type="Gene3D" id="3.40.50.720">
    <property type="entry name" value="NAD(P)-binding Rossmann-like Domain"/>
    <property type="match status" value="1"/>
</dbReference>
<gene>
    <name evidence="3" type="ORF">FL622_05900</name>
</gene>
<dbReference type="OrthoDB" id="5334159at2"/>
<dbReference type="GO" id="GO:0016491">
    <property type="term" value="F:oxidoreductase activity"/>
    <property type="evidence" value="ECO:0007669"/>
    <property type="project" value="UniProtKB-KW"/>
</dbReference>
<dbReference type="EMBL" id="VJVV01000003">
    <property type="protein sequence ID" value="TRO82711.1"/>
    <property type="molecule type" value="Genomic_DNA"/>
</dbReference>
<accession>A0A550JHM8</accession>
<dbReference type="InterPro" id="IPR036291">
    <property type="entry name" value="NAD(P)-bd_dom_sf"/>
</dbReference>
<dbReference type="Proteomes" id="UP000317155">
    <property type="component" value="Unassembled WGS sequence"/>
</dbReference>
<protein>
    <submittedName>
        <fullName evidence="3">SDR family oxidoreductase</fullName>
    </submittedName>
</protein>
<dbReference type="SUPFAM" id="SSF51735">
    <property type="entry name" value="NAD(P)-binding Rossmann-fold domains"/>
    <property type="match status" value="1"/>
</dbReference>
<evidence type="ECO:0000256" key="2">
    <source>
        <dbReference type="ARBA" id="ARBA00023002"/>
    </source>
</evidence>
<dbReference type="AlphaFoldDB" id="A0A550JHM8"/>
<reference evidence="3 4" key="1">
    <citation type="submission" date="2019-07" db="EMBL/GenBank/DDBJ databases">
        <title>Insights of Desulfuromonas acetexigens electromicrobiology.</title>
        <authorList>
            <person name="Katuri K."/>
            <person name="Sapireddy V."/>
            <person name="Shaw D.R."/>
            <person name="Saikaly P."/>
        </authorList>
    </citation>
    <scope>NUCLEOTIDE SEQUENCE [LARGE SCALE GENOMIC DNA]</scope>
    <source>
        <strain evidence="3 4">2873</strain>
    </source>
</reference>
<dbReference type="Pfam" id="PF00106">
    <property type="entry name" value="adh_short"/>
    <property type="match status" value="1"/>
</dbReference>
<comment type="caution">
    <text evidence="3">The sequence shown here is derived from an EMBL/GenBank/DDBJ whole genome shotgun (WGS) entry which is preliminary data.</text>
</comment>
<comment type="similarity">
    <text evidence="1">Belongs to the short-chain dehydrogenases/reductases (SDR) family.</text>
</comment>
<sequence>MSDRWLLVLGANSDIAVATAAKFAKEGWNVHLASRDMNSLAREASNLRLRYGIEAREVLFDATDYRSHATFWDEMNPKPEGVIVAFGFLGDQIQAQKDFSVARKIIESNYLGAVSILEVIAQDFEVKGSGFIVGISSVAGDRGRASNYIYGSAKAGFSAYLAGLRHRLAKVGAHVMTVKPGFVATKMTAGLDLPKKLLATPQEVAGAIYQGVDAKSNTIYAKKIWRMIMLIIRHVPEVIFKKSNL</sequence>
<keyword evidence="2" id="KW-0560">Oxidoreductase</keyword>
<dbReference type="NCBIfam" id="NF005489">
    <property type="entry name" value="PRK07102.1"/>
    <property type="match status" value="1"/>
</dbReference>
<evidence type="ECO:0000313" key="3">
    <source>
        <dbReference type="EMBL" id="TRO82711.1"/>
    </source>
</evidence>
<keyword evidence="4" id="KW-1185">Reference proteome</keyword>
<dbReference type="InterPro" id="IPR002347">
    <property type="entry name" value="SDR_fam"/>
</dbReference>
<dbReference type="GO" id="GO:0016020">
    <property type="term" value="C:membrane"/>
    <property type="evidence" value="ECO:0007669"/>
    <property type="project" value="TreeGrafter"/>
</dbReference>
<proteinExistence type="inferred from homology"/>
<evidence type="ECO:0000313" key="4">
    <source>
        <dbReference type="Proteomes" id="UP000317155"/>
    </source>
</evidence>
<dbReference type="RefSeq" id="WP_092056952.1">
    <property type="nucleotide sequence ID" value="NZ_FOJJ01000023.1"/>
</dbReference>
<evidence type="ECO:0000256" key="1">
    <source>
        <dbReference type="ARBA" id="ARBA00006484"/>
    </source>
</evidence>
<dbReference type="PRINTS" id="PR00081">
    <property type="entry name" value="GDHRDH"/>
</dbReference>